<proteinExistence type="predicted"/>
<evidence type="ECO:0000313" key="2">
    <source>
        <dbReference type="EMBL" id="TFH84374.1"/>
    </source>
</evidence>
<dbReference type="Proteomes" id="UP000297872">
    <property type="component" value="Unassembled WGS sequence"/>
</dbReference>
<gene>
    <name evidence="2" type="ORF">EXN75_00770</name>
</gene>
<comment type="caution">
    <text evidence="2">The sequence shown here is derived from an EMBL/GenBank/DDBJ whole genome shotgun (WGS) entry which is preliminary data.</text>
</comment>
<sequence>MDFKKIWFRFCSYVLKSKRESEIISDKEFLFRDSIVEYLNLELGWDKHFIETEYIVPSGSSDKRCDIMVFDNNEEAFLVECKRPNNKQSIRNRKQLDSYIATTRIGIGIYFGEFIEVFYDERSDKDFALPVLRIEYKPENNPNGEKFVELFHKESFNKDTLMAFCKERYLSISYLNSELTNSESYIKKLIEKDLSNRFGYVDEALIKDVMSRYSVSVSDKICAKSHKTAPKEDAEFIIQNVDEQTKVNVSTVVIATSSLAGKKKLCLQQEIKQALSLMDRLYGSEEKIRIIIPISDGYFEKIKLFKLDTGIIQKDTVLYAFYKYVNSDGNDNNLNMHLKYHQLVQGHQKNGIKIEMPVSLWKKALELFGAKVTKKQIAAEAVCCFLDNVYSA</sequence>
<reference evidence="2 3" key="1">
    <citation type="submission" date="2019-02" db="EMBL/GenBank/DDBJ databases">
        <title>Draft Genome Sequence of the Prevotella sp. BCRC 81118, Isolated from Human Feces.</title>
        <authorList>
            <person name="Huang C.-H."/>
        </authorList>
    </citation>
    <scope>NUCLEOTIDE SEQUENCE [LARGE SCALE GENOMIC DNA]</scope>
    <source>
        <strain evidence="2 3">BCRC 81118</strain>
    </source>
</reference>
<dbReference type="InterPro" id="IPR029464">
    <property type="entry name" value="HSDR_N"/>
</dbReference>
<dbReference type="OrthoDB" id="2656488at2"/>
<feature type="domain" description="Type I restriction enzyme R protein N-terminal" evidence="1">
    <location>
        <begin position="31"/>
        <end position="106"/>
    </location>
</feature>
<accession>A0A4Y8VUU3</accession>
<name>A0A4Y8VUU3_9BACT</name>
<dbReference type="GeneID" id="302993829"/>
<organism evidence="2 3">
    <name type="scientific">Segatella hominis</name>
    <dbReference type="NCBI Taxonomy" id="2518605"/>
    <lineage>
        <taxon>Bacteria</taxon>
        <taxon>Pseudomonadati</taxon>
        <taxon>Bacteroidota</taxon>
        <taxon>Bacteroidia</taxon>
        <taxon>Bacteroidales</taxon>
        <taxon>Prevotellaceae</taxon>
        <taxon>Segatella</taxon>
    </lineage>
</organism>
<dbReference type="EMBL" id="SGVY01000002">
    <property type="protein sequence ID" value="TFH84374.1"/>
    <property type="molecule type" value="Genomic_DNA"/>
</dbReference>
<evidence type="ECO:0000259" key="1">
    <source>
        <dbReference type="Pfam" id="PF13588"/>
    </source>
</evidence>
<dbReference type="RefSeq" id="WP_134842418.1">
    <property type="nucleotide sequence ID" value="NZ_SGVY01000002.1"/>
</dbReference>
<keyword evidence="3" id="KW-1185">Reference proteome</keyword>
<dbReference type="AlphaFoldDB" id="A0A4Y8VUU3"/>
<dbReference type="Pfam" id="PF13588">
    <property type="entry name" value="HSDR_N_2"/>
    <property type="match status" value="1"/>
</dbReference>
<protein>
    <recommendedName>
        <fullName evidence="1">Type I restriction enzyme R protein N-terminal domain-containing protein</fullName>
    </recommendedName>
</protein>
<evidence type="ECO:0000313" key="3">
    <source>
        <dbReference type="Proteomes" id="UP000297872"/>
    </source>
</evidence>